<keyword evidence="8" id="KW-1185">Reference proteome</keyword>
<feature type="transmembrane region" description="Helical" evidence="6">
    <location>
        <begin position="87"/>
        <end position="105"/>
    </location>
</feature>
<feature type="transmembrane region" description="Helical" evidence="6">
    <location>
        <begin position="137"/>
        <end position="158"/>
    </location>
</feature>
<dbReference type="AlphaFoldDB" id="A0A8H2K8U1"/>
<evidence type="ECO:0000313" key="7">
    <source>
        <dbReference type="EMBL" id="TQO20779.1"/>
    </source>
</evidence>
<feature type="transmembrane region" description="Helical" evidence="6">
    <location>
        <begin position="111"/>
        <end position="130"/>
    </location>
</feature>
<sequence>MFAKRILGFAGLPFLSLITPFLFLPILARVAGADAWLAIAVGQSSGGFFALIVALGFNTVGPPLIALAEPSIRPRLLVTSIHARALVWLPSAIVAAVIASVVSPSDYRVDAAVMAIAMSLTGLSSAWFMIGLGRASLIAIYEISPRIVATVIAAIVVLNAGDVLWYPALLVVASLVSVSLFALRTAGFTELKRRDRHAIREVFRANRSAVTTEVAGGAYNSLAVTFVGAAATTAQAAAYVSGDKLYRIGQYSVSALGNALQGWVVEAGDTEFAHRIRRSLLVHGALGFAGLTMFAVLGPWLSEILFGAEVAIDRATALGLGVATLGIALGTSLGRITLVGMGARRQFMVSVLLAAAVGVPAILALSATYGAAGGAWGLAIGETVSVCTQALFVWRIRAKAGAFIVAKTQPDDPARKS</sequence>
<feature type="transmembrane region" description="Helical" evidence="6">
    <location>
        <begin position="347"/>
        <end position="369"/>
    </location>
</feature>
<dbReference type="RefSeq" id="WP_141991044.1">
    <property type="nucleotide sequence ID" value="NZ_VFRA01000001.1"/>
</dbReference>
<dbReference type="PANTHER" id="PTHR30250">
    <property type="entry name" value="PST FAMILY PREDICTED COLANIC ACID TRANSPORTER"/>
    <property type="match status" value="1"/>
</dbReference>
<keyword evidence="3 6" id="KW-0812">Transmembrane</keyword>
<feature type="transmembrane region" description="Helical" evidence="6">
    <location>
        <begin position="280"/>
        <end position="302"/>
    </location>
</feature>
<feature type="transmembrane region" description="Helical" evidence="6">
    <location>
        <begin position="314"/>
        <end position="335"/>
    </location>
</feature>
<feature type="transmembrane region" description="Helical" evidence="6">
    <location>
        <begin position="48"/>
        <end position="67"/>
    </location>
</feature>
<dbReference type="Proteomes" id="UP000316560">
    <property type="component" value="Unassembled WGS sequence"/>
</dbReference>
<protein>
    <submittedName>
        <fullName evidence="7">O-antigen/teichoic acid export membrane protein</fullName>
    </submittedName>
</protein>
<dbReference type="InterPro" id="IPR002797">
    <property type="entry name" value="Polysacc_synth"/>
</dbReference>
<keyword evidence="2" id="KW-1003">Cell membrane</keyword>
<dbReference type="PANTHER" id="PTHR30250:SF11">
    <property type="entry name" value="O-ANTIGEN TRANSPORTER-RELATED"/>
    <property type="match status" value="1"/>
</dbReference>
<dbReference type="EMBL" id="VFRA01000001">
    <property type="protein sequence ID" value="TQO20779.1"/>
    <property type="molecule type" value="Genomic_DNA"/>
</dbReference>
<feature type="transmembrane region" description="Helical" evidence="6">
    <location>
        <begin position="375"/>
        <end position="394"/>
    </location>
</feature>
<organism evidence="7 8">
    <name type="scientific">Rhodoglobus vestalii</name>
    <dbReference type="NCBI Taxonomy" id="193384"/>
    <lineage>
        <taxon>Bacteria</taxon>
        <taxon>Bacillati</taxon>
        <taxon>Actinomycetota</taxon>
        <taxon>Actinomycetes</taxon>
        <taxon>Micrococcales</taxon>
        <taxon>Microbacteriaceae</taxon>
        <taxon>Rhodoglobus</taxon>
    </lineage>
</organism>
<proteinExistence type="predicted"/>
<accession>A0A8H2K8U1</accession>
<evidence type="ECO:0000256" key="2">
    <source>
        <dbReference type="ARBA" id="ARBA00022475"/>
    </source>
</evidence>
<dbReference type="Pfam" id="PF01943">
    <property type="entry name" value="Polysacc_synt"/>
    <property type="match status" value="1"/>
</dbReference>
<evidence type="ECO:0000256" key="4">
    <source>
        <dbReference type="ARBA" id="ARBA00022989"/>
    </source>
</evidence>
<keyword evidence="5 6" id="KW-0472">Membrane</keyword>
<reference evidence="7 8" key="1">
    <citation type="submission" date="2019-06" db="EMBL/GenBank/DDBJ databases">
        <title>Sequencing the genomes of 1000 actinobacteria strains.</title>
        <authorList>
            <person name="Klenk H.-P."/>
        </authorList>
    </citation>
    <scope>NUCLEOTIDE SEQUENCE [LARGE SCALE GENOMIC DNA]</scope>
    <source>
        <strain evidence="7 8">DSM 21947</strain>
    </source>
</reference>
<comment type="subcellular location">
    <subcellularLocation>
        <location evidence="1">Cell membrane</location>
        <topology evidence="1">Multi-pass membrane protein</topology>
    </subcellularLocation>
</comment>
<evidence type="ECO:0000313" key="8">
    <source>
        <dbReference type="Proteomes" id="UP000316560"/>
    </source>
</evidence>
<evidence type="ECO:0000256" key="5">
    <source>
        <dbReference type="ARBA" id="ARBA00023136"/>
    </source>
</evidence>
<dbReference type="InterPro" id="IPR050833">
    <property type="entry name" value="Poly_Biosynth_Transport"/>
</dbReference>
<evidence type="ECO:0000256" key="3">
    <source>
        <dbReference type="ARBA" id="ARBA00022692"/>
    </source>
</evidence>
<evidence type="ECO:0000256" key="1">
    <source>
        <dbReference type="ARBA" id="ARBA00004651"/>
    </source>
</evidence>
<dbReference type="OrthoDB" id="4826415at2"/>
<keyword evidence="4 6" id="KW-1133">Transmembrane helix</keyword>
<name>A0A8H2K8U1_9MICO</name>
<dbReference type="GO" id="GO:0005886">
    <property type="term" value="C:plasma membrane"/>
    <property type="evidence" value="ECO:0007669"/>
    <property type="project" value="UniProtKB-SubCell"/>
</dbReference>
<gene>
    <name evidence="7" type="ORF">FB472_2431</name>
</gene>
<feature type="transmembrane region" description="Helical" evidence="6">
    <location>
        <begin position="164"/>
        <end position="183"/>
    </location>
</feature>
<comment type="caution">
    <text evidence="7">The sequence shown here is derived from an EMBL/GenBank/DDBJ whole genome shotgun (WGS) entry which is preliminary data.</text>
</comment>
<evidence type="ECO:0000256" key="6">
    <source>
        <dbReference type="SAM" id="Phobius"/>
    </source>
</evidence>